<organism evidence="4 5">
    <name type="scientific">Phaseolus angularis</name>
    <name type="common">Azuki bean</name>
    <name type="synonym">Vigna angularis</name>
    <dbReference type="NCBI Taxonomy" id="3914"/>
    <lineage>
        <taxon>Eukaryota</taxon>
        <taxon>Viridiplantae</taxon>
        <taxon>Streptophyta</taxon>
        <taxon>Embryophyta</taxon>
        <taxon>Tracheophyta</taxon>
        <taxon>Spermatophyta</taxon>
        <taxon>Magnoliopsida</taxon>
        <taxon>eudicotyledons</taxon>
        <taxon>Gunneridae</taxon>
        <taxon>Pentapetalae</taxon>
        <taxon>rosids</taxon>
        <taxon>fabids</taxon>
        <taxon>Fabales</taxon>
        <taxon>Fabaceae</taxon>
        <taxon>Papilionoideae</taxon>
        <taxon>50 kb inversion clade</taxon>
        <taxon>NPAAA clade</taxon>
        <taxon>indigoferoid/millettioid clade</taxon>
        <taxon>Phaseoleae</taxon>
        <taxon>Vigna</taxon>
    </lineage>
</organism>
<evidence type="ECO:0000256" key="2">
    <source>
        <dbReference type="SAM" id="SignalP"/>
    </source>
</evidence>
<protein>
    <submittedName>
        <fullName evidence="4">Uncharacterized protein</fullName>
    </submittedName>
</protein>
<dbReference type="OMA" id="NPWESVI"/>
<reference evidence="4" key="2">
    <citation type="submission" date="2015-02" db="EMBL/GenBank/DDBJ databases">
        <authorList>
            <person name="Chooi Y.-H."/>
        </authorList>
    </citation>
    <scope>NUCLEOTIDE SEQUENCE</scope>
    <source>
        <tissue evidence="4">Seedling</tissue>
    </source>
</reference>
<sequence length="152" mass="16085">MAKLSLGLVFALVLSVALHSVLCDDNPWLSVIEQAKSEATKAGLSEDTIFGAEKAVADGSAQKAAEEAMNSGSFNDWVQQAGSVMVNEGSSAQNLPDDEEEDNLGELEFAPKRFTSEAPAEAPTEQILIEEVTMELSEEPSEGPQAQSPSAE</sequence>
<reference evidence="5" key="1">
    <citation type="journal article" date="2015" name="Proc. Natl. Acad. Sci. U.S.A.">
        <title>Genome sequencing of adzuki bean (Vigna angularis) provides insight into high starch and low fat accumulation and domestication.</title>
        <authorList>
            <person name="Yang K."/>
            <person name="Tian Z."/>
            <person name="Chen C."/>
            <person name="Luo L."/>
            <person name="Zhao B."/>
            <person name="Wang Z."/>
            <person name="Yu L."/>
            <person name="Li Y."/>
            <person name="Sun Y."/>
            <person name="Li W."/>
            <person name="Chen Y."/>
            <person name="Li Y."/>
            <person name="Zhang Y."/>
            <person name="Ai D."/>
            <person name="Zhao J."/>
            <person name="Shang C."/>
            <person name="Ma Y."/>
            <person name="Wu B."/>
            <person name="Wang M."/>
            <person name="Gao L."/>
            <person name="Sun D."/>
            <person name="Zhang P."/>
            <person name="Guo F."/>
            <person name="Wang W."/>
            <person name="Li Y."/>
            <person name="Wang J."/>
            <person name="Varshney R.K."/>
            <person name="Wang J."/>
            <person name="Ling H.Q."/>
            <person name="Wan P."/>
        </authorList>
    </citation>
    <scope>NUCLEOTIDE SEQUENCE</scope>
    <source>
        <strain evidence="5">cv. Jingnong 6</strain>
    </source>
</reference>
<feature type="signal peptide" evidence="2">
    <location>
        <begin position="1"/>
        <end position="23"/>
    </location>
</feature>
<dbReference type="EMBL" id="CM003377">
    <property type="protein sequence ID" value="KOM49161.1"/>
    <property type="molecule type" value="Genomic_DNA"/>
</dbReference>
<evidence type="ECO:0000313" key="6">
    <source>
        <dbReference type="Proteomes" id="UP000743370"/>
    </source>
</evidence>
<dbReference type="EMBL" id="JABFOF010000007">
    <property type="protein sequence ID" value="KAG2390464.1"/>
    <property type="molecule type" value="Genomic_DNA"/>
</dbReference>
<dbReference type="Gramene" id="KOM49161">
    <property type="protein sequence ID" value="KOM49161"/>
    <property type="gene ID" value="LR48_Vigan07g286500"/>
</dbReference>
<evidence type="ECO:0000313" key="3">
    <source>
        <dbReference type="EMBL" id="KAG2390464.1"/>
    </source>
</evidence>
<dbReference type="Proteomes" id="UP000743370">
    <property type="component" value="Unassembled WGS sequence"/>
</dbReference>
<feature type="chain" id="PRO_5035993295" evidence="2">
    <location>
        <begin position="24"/>
        <end position="152"/>
    </location>
</feature>
<evidence type="ECO:0000313" key="4">
    <source>
        <dbReference type="EMBL" id="KOM49161.1"/>
    </source>
</evidence>
<evidence type="ECO:0000313" key="5">
    <source>
        <dbReference type="Proteomes" id="UP000053144"/>
    </source>
</evidence>
<proteinExistence type="predicted"/>
<name>A0A0L9V2I6_PHAAN</name>
<keyword evidence="2" id="KW-0732">Signal</keyword>
<feature type="region of interest" description="Disordered" evidence="1">
    <location>
        <begin position="131"/>
        <end position="152"/>
    </location>
</feature>
<accession>A0A0L9V2I6</accession>
<gene>
    <name evidence="3" type="ORF">HKW66_Vig0221300</name>
    <name evidence="4" type="ORF">LR48_Vigan07g286500</name>
</gene>
<dbReference type="AlphaFoldDB" id="A0A0L9V2I6"/>
<reference evidence="3 6" key="3">
    <citation type="submission" date="2020-05" db="EMBL/GenBank/DDBJ databases">
        <title>Vigna angularis (adzuki bean) Var. LongXiaoDou No. 4 denovo assembly.</title>
        <authorList>
            <person name="Xiang H."/>
        </authorList>
    </citation>
    <scope>NUCLEOTIDE SEQUENCE [LARGE SCALE GENOMIC DNA]</scope>
    <source>
        <tissue evidence="3">Leaf</tissue>
    </source>
</reference>
<feature type="compositionally biased region" description="Acidic residues" evidence="1">
    <location>
        <begin position="132"/>
        <end position="141"/>
    </location>
</feature>
<dbReference type="Proteomes" id="UP000053144">
    <property type="component" value="Chromosome 7"/>
</dbReference>
<evidence type="ECO:0000256" key="1">
    <source>
        <dbReference type="SAM" id="MobiDB-lite"/>
    </source>
</evidence>